<dbReference type="PANTHER" id="PTHR43141">
    <property type="entry name" value="CYTOCHROME BD2 SUBUNIT II"/>
    <property type="match status" value="1"/>
</dbReference>
<dbReference type="PIRSF" id="PIRSF000267">
    <property type="entry name" value="Cyt_oxidse_sub2"/>
    <property type="match status" value="1"/>
</dbReference>
<dbReference type="GO" id="GO:0009055">
    <property type="term" value="F:electron transfer activity"/>
    <property type="evidence" value="ECO:0007669"/>
    <property type="project" value="TreeGrafter"/>
</dbReference>
<keyword evidence="6 12" id="KW-0812">Transmembrane</keyword>
<protein>
    <submittedName>
        <fullName evidence="13">Cytochrome d ubiquinol oxidase subunit II</fullName>
    </submittedName>
</protein>
<keyword evidence="11 12" id="KW-0472">Membrane</keyword>
<dbReference type="EMBL" id="JAPDOD010000005">
    <property type="protein sequence ID" value="MDA0160426.1"/>
    <property type="molecule type" value="Genomic_DNA"/>
</dbReference>
<evidence type="ECO:0000256" key="7">
    <source>
        <dbReference type="ARBA" id="ARBA00022723"/>
    </source>
</evidence>
<evidence type="ECO:0000313" key="13">
    <source>
        <dbReference type="EMBL" id="MDA0160426.1"/>
    </source>
</evidence>
<feature type="transmembrane region" description="Helical" evidence="12">
    <location>
        <begin position="240"/>
        <end position="258"/>
    </location>
</feature>
<evidence type="ECO:0000256" key="8">
    <source>
        <dbReference type="ARBA" id="ARBA00022982"/>
    </source>
</evidence>
<feature type="transmembrane region" description="Helical" evidence="12">
    <location>
        <begin position="285"/>
        <end position="304"/>
    </location>
</feature>
<dbReference type="GO" id="GO:0005886">
    <property type="term" value="C:plasma membrane"/>
    <property type="evidence" value="ECO:0007669"/>
    <property type="project" value="UniProtKB-SubCell"/>
</dbReference>
<evidence type="ECO:0000256" key="12">
    <source>
        <dbReference type="SAM" id="Phobius"/>
    </source>
</evidence>
<feature type="transmembrane region" description="Helical" evidence="12">
    <location>
        <begin position="115"/>
        <end position="140"/>
    </location>
</feature>
<feature type="transmembrane region" description="Helical" evidence="12">
    <location>
        <begin position="194"/>
        <end position="210"/>
    </location>
</feature>
<keyword evidence="8" id="KW-0249">Electron transport</keyword>
<comment type="similarity">
    <text evidence="2">Belongs to the cytochrome ubiquinol oxidase subunit 2 family.</text>
</comment>
<dbReference type="GO" id="GO:0016682">
    <property type="term" value="F:oxidoreductase activity, acting on diphenols and related substances as donors, oxygen as acceptor"/>
    <property type="evidence" value="ECO:0007669"/>
    <property type="project" value="TreeGrafter"/>
</dbReference>
<keyword evidence="10" id="KW-0408">Iron</keyword>
<dbReference type="GO" id="GO:0019646">
    <property type="term" value="P:aerobic electron transport chain"/>
    <property type="evidence" value="ECO:0007669"/>
    <property type="project" value="TreeGrafter"/>
</dbReference>
<dbReference type="PANTHER" id="PTHR43141:SF5">
    <property type="entry name" value="CYTOCHROME BD-I UBIQUINOL OXIDASE SUBUNIT 2"/>
    <property type="match status" value="1"/>
</dbReference>
<dbReference type="InterPro" id="IPR003317">
    <property type="entry name" value="Cyt-d_oxidase_su2"/>
</dbReference>
<evidence type="ECO:0000256" key="1">
    <source>
        <dbReference type="ARBA" id="ARBA00004651"/>
    </source>
</evidence>
<evidence type="ECO:0000256" key="4">
    <source>
        <dbReference type="ARBA" id="ARBA00022475"/>
    </source>
</evidence>
<dbReference type="GO" id="GO:0046872">
    <property type="term" value="F:metal ion binding"/>
    <property type="evidence" value="ECO:0007669"/>
    <property type="project" value="UniProtKB-KW"/>
</dbReference>
<keyword evidence="9 12" id="KW-1133">Transmembrane helix</keyword>
<evidence type="ECO:0000256" key="3">
    <source>
        <dbReference type="ARBA" id="ARBA00022448"/>
    </source>
</evidence>
<dbReference type="RefSeq" id="WP_270039254.1">
    <property type="nucleotide sequence ID" value="NZ_JAPDOD010000005.1"/>
</dbReference>
<keyword evidence="7" id="KW-0479">Metal-binding</keyword>
<keyword evidence="14" id="KW-1185">Reference proteome</keyword>
<dbReference type="GO" id="GO:0070069">
    <property type="term" value="C:cytochrome complex"/>
    <property type="evidence" value="ECO:0007669"/>
    <property type="project" value="TreeGrafter"/>
</dbReference>
<gene>
    <name evidence="13" type="primary">cydB</name>
    <name evidence="13" type="ORF">OM076_09125</name>
</gene>
<name>A0A9X3S1T4_9ACTN</name>
<evidence type="ECO:0000256" key="2">
    <source>
        <dbReference type="ARBA" id="ARBA00007543"/>
    </source>
</evidence>
<keyword evidence="3" id="KW-0813">Transport</keyword>
<dbReference type="NCBIfam" id="TIGR00203">
    <property type="entry name" value="cydB"/>
    <property type="match status" value="1"/>
</dbReference>
<dbReference type="Proteomes" id="UP001149140">
    <property type="component" value="Unassembled WGS sequence"/>
</dbReference>
<organism evidence="13 14">
    <name type="scientific">Solirubrobacter ginsenosidimutans</name>
    <dbReference type="NCBI Taxonomy" id="490573"/>
    <lineage>
        <taxon>Bacteria</taxon>
        <taxon>Bacillati</taxon>
        <taxon>Actinomycetota</taxon>
        <taxon>Thermoleophilia</taxon>
        <taxon>Solirubrobacterales</taxon>
        <taxon>Solirubrobacteraceae</taxon>
        <taxon>Solirubrobacter</taxon>
    </lineage>
</organism>
<keyword evidence="5" id="KW-0349">Heme</keyword>
<feature type="transmembrane region" description="Helical" evidence="12">
    <location>
        <begin position="216"/>
        <end position="233"/>
    </location>
</feature>
<proteinExistence type="inferred from homology"/>
<evidence type="ECO:0000256" key="6">
    <source>
        <dbReference type="ARBA" id="ARBA00022692"/>
    </source>
</evidence>
<evidence type="ECO:0000313" key="14">
    <source>
        <dbReference type="Proteomes" id="UP001149140"/>
    </source>
</evidence>
<evidence type="ECO:0000256" key="11">
    <source>
        <dbReference type="ARBA" id="ARBA00023136"/>
    </source>
</evidence>
<feature type="transmembrane region" description="Helical" evidence="12">
    <location>
        <begin position="82"/>
        <end position="103"/>
    </location>
</feature>
<evidence type="ECO:0000256" key="10">
    <source>
        <dbReference type="ARBA" id="ARBA00023004"/>
    </source>
</evidence>
<dbReference type="AlphaFoldDB" id="A0A9X3S1T4"/>
<reference evidence="13" key="1">
    <citation type="submission" date="2022-10" db="EMBL/GenBank/DDBJ databases">
        <title>The WGS of Solirubrobacter ginsenosidimutans DSM 21036.</title>
        <authorList>
            <person name="Jiang Z."/>
        </authorList>
    </citation>
    <scope>NUCLEOTIDE SEQUENCE</scope>
    <source>
        <strain evidence="13">DSM 21036</strain>
    </source>
</reference>
<feature type="transmembrane region" description="Helical" evidence="12">
    <location>
        <begin position="6"/>
        <end position="35"/>
    </location>
</feature>
<evidence type="ECO:0000256" key="5">
    <source>
        <dbReference type="ARBA" id="ARBA00022617"/>
    </source>
</evidence>
<dbReference type="Pfam" id="PF02322">
    <property type="entry name" value="Cyt_bd_oxida_II"/>
    <property type="match status" value="1"/>
</dbReference>
<evidence type="ECO:0000256" key="9">
    <source>
        <dbReference type="ARBA" id="ARBA00022989"/>
    </source>
</evidence>
<accession>A0A9X3S1T4</accession>
<comment type="caution">
    <text evidence="13">The sequence shown here is derived from an EMBL/GenBank/DDBJ whole genome shotgun (WGS) entry which is preliminary data.</text>
</comment>
<comment type="subcellular location">
    <subcellularLocation>
        <location evidence="1">Cell membrane</location>
        <topology evidence="1">Multi-pass membrane protein</topology>
    </subcellularLocation>
</comment>
<keyword evidence="4" id="KW-1003">Cell membrane</keyword>
<sequence length="320" mass="33994">MSLETFWFVVVAFFWTGFFVLEGFDFGVGVLHTVVGRDERGRRTALAAIGPFWDGNEVWLIVAGASMFAAFPAWYATLFSGLYLALLLVLVALIARGVAFEFGEKVTSPRWRRTWTWAATLGSGAIPLLLGIGLGGMVAGFPIDADGEFTGNFADIFTAYGVWTGLTLLSLSTLHGAAFLALKTHGAVRERSRAVGVRVWLATLVASVVFAAWSPAVLSVLAAVAVLAAGALLRAGREGWAFSATAAAMAATLSSLFVDLYPNVLISSTDAAYNLTVSGAASGSYALKVMTVAAAVFVPLVLLYQGWTYRVFRARVHDSA</sequence>
<feature type="transmembrane region" description="Helical" evidence="12">
    <location>
        <begin position="160"/>
        <end position="182"/>
    </location>
</feature>